<name>A0ABP8SQG4_9ACTN</name>
<dbReference type="RefSeq" id="WP_346120753.1">
    <property type="nucleotide sequence ID" value="NZ_BAABGU010000018.1"/>
</dbReference>
<evidence type="ECO:0000313" key="2">
    <source>
        <dbReference type="Proteomes" id="UP001500307"/>
    </source>
</evidence>
<keyword evidence="2" id="KW-1185">Reference proteome</keyword>
<protein>
    <recommendedName>
        <fullName evidence="3">DUF4265 domain-containing protein</fullName>
    </recommendedName>
</protein>
<dbReference type="Proteomes" id="UP001500307">
    <property type="component" value="Unassembled WGS sequence"/>
</dbReference>
<evidence type="ECO:0008006" key="3">
    <source>
        <dbReference type="Google" id="ProtNLM"/>
    </source>
</evidence>
<comment type="caution">
    <text evidence="1">The sequence shown here is derived from an EMBL/GenBank/DDBJ whole genome shotgun (WGS) entry which is preliminary data.</text>
</comment>
<gene>
    <name evidence="1" type="ORF">GCM10023176_34530</name>
</gene>
<accession>A0ABP8SQG4</accession>
<dbReference type="EMBL" id="BAABGU010000018">
    <property type="protein sequence ID" value="GAA4572178.1"/>
    <property type="molecule type" value="Genomic_DNA"/>
</dbReference>
<organism evidence="1 2">
    <name type="scientific">Micromonospora coerulea</name>
    <dbReference type="NCBI Taxonomy" id="47856"/>
    <lineage>
        <taxon>Bacteria</taxon>
        <taxon>Bacillati</taxon>
        <taxon>Actinomycetota</taxon>
        <taxon>Actinomycetes</taxon>
        <taxon>Micromonosporales</taxon>
        <taxon>Micromonosporaceae</taxon>
        <taxon>Micromonospora</taxon>
    </lineage>
</organism>
<sequence length="153" mass="17269">MSVLSPYTAERVAPIVVEEMIAEGLTWHESDPSSWYSVDALPYGYDVKFPDVEIDPEELQRFERAVGVTMRCEILLHIFVSDLAGRRALARLAQQVARRTEGWVFVEFYEPPSADLLYHLVGAGRCIRADDAVHLDAAAMAAWIIHPDFHVVK</sequence>
<proteinExistence type="predicted"/>
<reference evidence="2" key="1">
    <citation type="journal article" date="2019" name="Int. J. Syst. Evol. Microbiol.">
        <title>The Global Catalogue of Microorganisms (GCM) 10K type strain sequencing project: providing services to taxonomists for standard genome sequencing and annotation.</title>
        <authorList>
            <consortium name="The Broad Institute Genomics Platform"/>
            <consortium name="The Broad Institute Genome Sequencing Center for Infectious Disease"/>
            <person name="Wu L."/>
            <person name="Ma J."/>
        </authorList>
    </citation>
    <scope>NUCLEOTIDE SEQUENCE [LARGE SCALE GENOMIC DNA]</scope>
    <source>
        <strain evidence="2">JCM 3175</strain>
    </source>
</reference>
<evidence type="ECO:0000313" key="1">
    <source>
        <dbReference type="EMBL" id="GAA4572178.1"/>
    </source>
</evidence>